<evidence type="ECO:0000256" key="6">
    <source>
        <dbReference type="SAM" id="Phobius"/>
    </source>
</evidence>
<evidence type="ECO:0000256" key="2">
    <source>
        <dbReference type="ARBA" id="ARBA00022475"/>
    </source>
</evidence>
<dbReference type="PANTHER" id="PTHR32309:SF13">
    <property type="entry name" value="FERRIC ENTEROBACTIN TRANSPORT PROTEIN FEPE"/>
    <property type="match status" value="1"/>
</dbReference>
<proteinExistence type="predicted"/>
<feature type="transmembrane region" description="Helical" evidence="6">
    <location>
        <begin position="36"/>
        <end position="54"/>
    </location>
</feature>
<dbReference type="EMBL" id="CP107006">
    <property type="protein sequence ID" value="UYQ92437.1"/>
    <property type="molecule type" value="Genomic_DNA"/>
</dbReference>
<keyword evidence="5 6" id="KW-0472">Membrane</keyword>
<comment type="subcellular location">
    <subcellularLocation>
        <location evidence="1">Cell membrane</location>
        <topology evidence="1">Multi-pass membrane protein</topology>
    </subcellularLocation>
</comment>
<organism evidence="8 9">
    <name type="scientific">Chitinophaga horti</name>
    <dbReference type="NCBI Taxonomy" id="2920382"/>
    <lineage>
        <taxon>Bacteria</taxon>
        <taxon>Pseudomonadati</taxon>
        <taxon>Bacteroidota</taxon>
        <taxon>Chitinophagia</taxon>
        <taxon>Chitinophagales</taxon>
        <taxon>Chitinophagaceae</taxon>
        <taxon>Chitinophaga</taxon>
    </lineage>
</organism>
<keyword evidence="4 6" id="KW-1133">Transmembrane helix</keyword>
<evidence type="ECO:0000256" key="1">
    <source>
        <dbReference type="ARBA" id="ARBA00004651"/>
    </source>
</evidence>
<evidence type="ECO:0000256" key="5">
    <source>
        <dbReference type="ARBA" id="ARBA00023136"/>
    </source>
</evidence>
<sequence>MDNAKADPIKYQENEVSPKEILLKLIGWIRFLLSKWLFILIIAVLGAVLGFFYADSKSPQYSAELTFVLEDNKGNPLGAYAGVASQFGIDLGAAAGAGLLGGDNITEYLKSRLLIEKTLLFPISYNGREQTLADLYIDVYKYRERWKKKGALAKLSFPADLPRKQFSLQQDSVLNIFHQNIVNKNLTIEKPDRKASFVAVTCTSESEAFSKMFIEVLVKEATGFYLETKTRRSRTNITKLQATVDSIETLLNSKTRSAAMSVDLNLNPARSIAMVGTELNTRDKQMLTILYAEVTKNLEIAKMTMAQETPLIQIIDTPILPLKISRFGPLKGIVLGGVLGGVMIVILLSIVRLYKSIMR</sequence>
<keyword evidence="2" id="KW-1003">Cell membrane</keyword>
<dbReference type="Proteomes" id="UP001162741">
    <property type="component" value="Chromosome"/>
</dbReference>
<evidence type="ECO:0000313" key="8">
    <source>
        <dbReference type="EMBL" id="UYQ92437.1"/>
    </source>
</evidence>
<accession>A0ABY6J1D4</accession>
<feature type="transmembrane region" description="Helical" evidence="6">
    <location>
        <begin position="333"/>
        <end position="354"/>
    </location>
</feature>
<keyword evidence="9" id="KW-1185">Reference proteome</keyword>
<evidence type="ECO:0000256" key="4">
    <source>
        <dbReference type="ARBA" id="ARBA00022989"/>
    </source>
</evidence>
<evidence type="ECO:0000313" key="9">
    <source>
        <dbReference type="Proteomes" id="UP001162741"/>
    </source>
</evidence>
<name>A0ABY6J1D4_9BACT</name>
<evidence type="ECO:0000256" key="3">
    <source>
        <dbReference type="ARBA" id="ARBA00022692"/>
    </source>
</evidence>
<dbReference type="InterPro" id="IPR003856">
    <property type="entry name" value="LPS_length_determ_N"/>
</dbReference>
<evidence type="ECO:0000259" key="7">
    <source>
        <dbReference type="Pfam" id="PF02706"/>
    </source>
</evidence>
<feature type="domain" description="Polysaccharide chain length determinant N-terminal" evidence="7">
    <location>
        <begin position="28"/>
        <end position="118"/>
    </location>
</feature>
<protein>
    <recommendedName>
        <fullName evidence="7">Polysaccharide chain length determinant N-terminal domain-containing protein</fullName>
    </recommendedName>
</protein>
<keyword evidence="3 6" id="KW-0812">Transmembrane</keyword>
<gene>
    <name evidence="8" type="ORF">MKQ68_20345</name>
</gene>
<reference evidence="8" key="1">
    <citation type="submission" date="2022-10" db="EMBL/GenBank/DDBJ databases">
        <title>Chitinophaga sp. nov., isolated from soil.</title>
        <authorList>
            <person name="Jeon C.O."/>
        </authorList>
    </citation>
    <scope>NUCLEOTIDE SEQUENCE</scope>
    <source>
        <strain evidence="8">R8</strain>
    </source>
</reference>
<dbReference type="RefSeq" id="WP_264280701.1">
    <property type="nucleotide sequence ID" value="NZ_CP107006.1"/>
</dbReference>
<dbReference type="Pfam" id="PF02706">
    <property type="entry name" value="Wzz"/>
    <property type="match status" value="1"/>
</dbReference>
<dbReference type="PANTHER" id="PTHR32309">
    <property type="entry name" value="TYROSINE-PROTEIN KINASE"/>
    <property type="match status" value="1"/>
</dbReference>
<dbReference type="InterPro" id="IPR050445">
    <property type="entry name" value="Bact_polysacc_biosynth/exp"/>
</dbReference>